<organism evidence="3 4">
    <name type="scientific">Aphanomyces astaci</name>
    <name type="common">Crayfish plague agent</name>
    <dbReference type="NCBI Taxonomy" id="112090"/>
    <lineage>
        <taxon>Eukaryota</taxon>
        <taxon>Sar</taxon>
        <taxon>Stramenopiles</taxon>
        <taxon>Oomycota</taxon>
        <taxon>Saprolegniomycetes</taxon>
        <taxon>Saprolegniales</taxon>
        <taxon>Verrucalvaceae</taxon>
        <taxon>Aphanomyces</taxon>
    </lineage>
</organism>
<name>A0A9X8E5D4_APHAT</name>
<sequence>MSPKYDKTTILLDDKNWSTWRTFIKGRLMGKGLIHTLLRHSSSMTTVERTMNRDEFASRAIPEVDAITYAKDNQKALGIIIESINVNQYQHVDGLTDALAAYLALKAHHEPQTHVDKIGLLAEYHAIRWEPKRETLPVFIDRFYNLVRKLRDAGCAEDEYMTVAKLLAIMPWCLPVATEAAVDAVVVHQKLAEAPAVPKSVKALATTAAKLDTGRPSATPDNEAIHQRQCHQEPQATSLLSAAKATEKIIIDSGASSHTTGAKDHLYDVAACDRTIIVANGEVANATTMGKLDIDMQNGAKMTLTEVLIIDGMPMTLVSVPALCRRNAACTVSFGQGKCSIAVGSTAIATGTLEMPANVYVLNGTMSMPTSATSATSTTSPISNSDKSTLWHERVGHVPLSTLKHCSTLQLGLPTDLAGTLNTPCPACVVSKMHKATAPKSSTRTYKTGDDCENEGEQFDRTPKKVEAPMPITKEGNEARLRTKLRKIALRLQKAPLPDDIKKELWETQLHLHKDIFHLQSS</sequence>
<protein>
    <recommendedName>
        <fullName evidence="5">GAG-pre-integrase domain-containing protein</fullName>
    </recommendedName>
</protein>
<gene>
    <name evidence="3" type="ORF">DYB28_008371</name>
</gene>
<accession>A0A9X8E5D4</accession>
<evidence type="ECO:0000313" key="3">
    <source>
        <dbReference type="EMBL" id="RLO09253.1"/>
    </source>
</evidence>
<feature type="domain" description="Retrovirus-related Pol polyprotein from transposon TNT 1-94-like beta-barrel" evidence="2">
    <location>
        <begin position="250"/>
        <end position="326"/>
    </location>
</feature>
<dbReference type="AlphaFoldDB" id="A0A9X8E5D4"/>
<evidence type="ECO:0008006" key="5">
    <source>
        <dbReference type="Google" id="ProtNLM"/>
    </source>
</evidence>
<feature type="non-terminal residue" evidence="3">
    <location>
        <position position="1"/>
    </location>
</feature>
<comment type="caution">
    <text evidence="3">The sequence shown here is derived from an EMBL/GenBank/DDBJ whole genome shotgun (WGS) entry which is preliminary data.</text>
</comment>
<proteinExistence type="predicted"/>
<dbReference type="InterPro" id="IPR054722">
    <property type="entry name" value="PolX-like_BBD"/>
</dbReference>
<dbReference type="Proteomes" id="UP000275652">
    <property type="component" value="Unassembled WGS sequence"/>
</dbReference>
<dbReference type="Pfam" id="PF22936">
    <property type="entry name" value="Pol_BBD"/>
    <property type="match status" value="1"/>
</dbReference>
<evidence type="ECO:0000259" key="2">
    <source>
        <dbReference type="Pfam" id="PF22936"/>
    </source>
</evidence>
<dbReference type="Pfam" id="PF13976">
    <property type="entry name" value="gag_pre-integrs"/>
    <property type="match status" value="1"/>
</dbReference>
<dbReference type="Pfam" id="PF14223">
    <property type="entry name" value="Retrotran_gag_2"/>
    <property type="match status" value="1"/>
</dbReference>
<evidence type="ECO:0000259" key="1">
    <source>
        <dbReference type="Pfam" id="PF13976"/>
    </source>
</evidence>
<evidence type="ECO:0000313" key="4">
    <source>
        <dbReference type="Proteomes" id="UP000275652"/>
    </source>
</evidence>
<dbReference type="EMBL" id="QUTI01020260">
    <property type="protein sequence ID" value="RLO09253.1"/>
    <property type="molecule type" value="Genomic_DNA"/>
</dbReference>
<reference evidence="3 4" key="1">
    <citation type="journal article" date="2018" name="J. Invertebr. Pathol.">
        <title>New genotyping method for the causative agent of crayfish plague (Aphanomyces astaci) based on whole genome data.</title>
        <authorList>
            <person name="Minardi D."/>
            <person name="Studholme D.J."/>
            <person name="van der Giezen M."/>
            <person name="Pretto T."/>
            <person name="Oidtmann B."/>
        </authorList>
    </citation>
    <scope>NUCLEOTIDE SEQUENCE [LARGE SCALE GENOMIC DNA]</scope>
    <source>
        <strain evidence="3 4">KB13</strain>
    </source>
</reference>
<feature type="domain" description="GAG-pre-integrase" evidence="1">
    <location>
        <begin position="359"/>
        <end position="433"/>
    </location>
</feature>
<dbReference type="InterPro" id="IPR025724">
    <property type="entry name" value="GAG-pre-integrase_dom"/>
</dbReference>